<evidence type="ECO:0000313" key="3">
    <source>
        <dbReference type="Proteomes" id="UP000427906"/>
    </source>
</evidence>
<protein>
    <recommendedName>
        <fullName evidence="4">DUF3311 domain-containing protein</fullName>
    </recommendedName>
</protein>
<evidence type="ECO:0008006" key="4">
    <source>
        <dbReference type="Google" id="ProtNLM"/>
    </source>
</evidence>
<feature type="transmembrane region" description="Helical" evidence="1">
    <location>
        <begin position="12"/>
        <end position="30"/>
    </location>
</feature>
<accession>A0A5K7YKY9</accession>
<feature type="transmembrane region" description="Helical" evidence="1">
    <location>
        <begin position="42"/>
        <end position="60"/>
    </location>
</feature>
<keyword evidence="1" id="KW-0812">Transmembrane</keyword>
<dbReference type="AlphaFoldDB" id="A0A5K7YKY9"/>
<evidence type="ECO:0000313" key="2">
    <source>
        <dbReference type="EMBL" id="BBO66964.1"/>
    </source>
</evidence>
<name>A0A5K7YKY9_9BACT</name>
<sequence length="74" mass="8636">MTRENINGRRLVGLFLLGMLLFNFPLLSLFNRPDILLGFPVLYLYLFAAWSTIIFLTLIISQAKPDTQLPDHRW</sequence>
<reference evidence="2 3" key="1">
    <citation type="submission" date="2019-11" db="EMBL/GenBank/DDBJ databases">
        <title>Comparative genomics of hydrocarbon-degrading Desulfosarcina strains.</title>
        <authorList>
            <person name="Watanabe M."/>
            <person name="Kojima H."/>
            <person name="Fukui M."/>
        </authorList>
    </citation>
    <scope>NUCLEOTIDE SEQUENCE [LARGE SCALE GENOMIC DNA]</scope>
    <source>
        <strain evidence="2 3">PL12</strain>
    </source>
</reference>
<organism evidence="2 3">
    <name type="scientific">Desulfosarcina alkanivorans</name>
    <dbReference type="NCBI Taxonomy" id="571177"/>
    <lineage>
        <taxon>Bacteria</taxon>
        <taxon>Pseudomonadati</taxon>
        <taxon>Thermodesulfobacteriota</taxon>
        <taxon>Desulfobacteria</taxon>
        <taxon>Desulfobacterales</taxon>
        <taxon>Desulfosarcinaceae</taxon>
        <taxon>Desulfosarcina</taxon>
    </lineage>
</organism>
<dbReference type="Proteomes" id="UP000427906">
    <property type="component" value="Chromosome"/>
</dbReference>
<dbReference type="RefSeq" id="WP_155315270.1">
    <property type="nucleotide sequence ID" value="NZ_AP021874.1"/>
</dbReference>
<dbReference type="OrthoDB" id="7066136at2"/>
<dbReference type="EMBL" id="AP021874">
    <property type="protein sequence ID" value="BBO66964.1"/>
    <property type="molecule type" value="Genomic_DNA"/>
</dbReference>
<keyword evidence="1" id="KW-1133">Transmembrane helix</keyword>
<dbReference type="KEGG" id="dalk:DSCA_08940"/>
<gene>
    <name evidence="2" type="ORF">DSCA_08940</name>
</gene>
<proteinExistence type="predicted"/>
<keyword evidence="1" id="KW-0472">Membrane</keyword>
<keyword evidence="3" id="KW-1185">Reference proteome</keyword>
<evidence type="ECO:0000256" key="1">
    <source>
        <dbReference type="SAM" id="Phobius"/>
    </source>
</evidence>